<keyword evidence="1" id="KW-0175">Coiled coil</keyword>
<evidence type="ECO:0000313" key="5">
    <source>
        <dbReference type="Proteomes" id="UP000564964"/>
    </source>
</evidence>
<evidence type="ECO:0000313" key="3">
    <source>
        <dbReference type="EMBL" id="HIH16419.1"/>
    </source>
</evidence>
<evidence type="ECO:0000313" key="4">
    <source>
        <dbReference type="EMBL" id="MBS3063709.1"/>
    </source>
</evidence>
<comment type="caution">
    <text evidence="3">The sequence shown here is derived from an EMBL/GenBank/DDBJ whole genome shotgun (WGS) entry which is preliminary data.</text>
</comment>
<feature type="transmembrane region" description="Helical" evidence="2">
    <location>
        <begin position="437"/>
        <end position="458"/>
    </location>
</feature>
<feature type="coiled-coil region" evidence="1">
    <location>
        <begin position="393"/>
        <end position="435"/>
    </location>
</feature>
<sequence length="504" mass="57289">MRLHLLLPLALLLVPLAFAKEQVCGVTNYQLLVSIGYDLSRMPDYTKALNLSTASPTPPFPVGHDTNLCLQWKTRLEAQGLSTMDLNCSFPFWDKSPTERYAADAFCVVKETQSEKECITSSESPWFANENDKYLGVAETVFGVSASTGGSSYGSGAIVVIGTTQNDYFGRLTVPSPNKWYEVPLDKSKKFSQQLINIGGLFSSPRFFVKEYGGNQVIFAFDETSSERTDRLVLYTNLPSPPFSRPLNSCDGGNNDVLNAIRLAQWQGFLQYYSDYFLQKRYQCLAGAVPGLDIKASTAGDCNAYWPEALAAKEQDGNFTMNSIDVELKAFHRQRNLLEDFRDGELTQFARFIAHVKTRIEASDLPEEYKNYLANTFMGNEFKHATDLFLDYGEKVRNKLSKIRERIDELELEKGRLLEEKHQKEDQNFQEAQNQKVVWATAYFSVLTIVISLVVGALQTIHTVSWQDAQRNVFSWNSVRTFRPRLAKWRKKIKEWFNRNAAKV</sequence>
<dbReference type="EMBL" id="DUGH01000081">
    <property type="protein sequence ID" value="HIH16419.1"/>
    <property type="molecule type" value="Genomic_DNA"/>
</dbReference>
<dbReference type="AlphaFoldDB" id="A0A7J4JIJ0"/>
<accession>A0A7J4JIJ0</accession>
<keyword evidence="2" id="KW-1133">Transmembrane helix</keyword>
<evidence type="ECO:0000256" key="2">
    <source>
        <dbReference type="SAM" id="Phobius"/>
    </source>
</evidence>
<dbReference type="Proteomes" id="UP000678237">
    <property type="component" value="Unassembled WGS sequence"/>
</dbReference>
<name>A0A7J4JIJ0_9ARCH</name>
<keyword evidence="2" id="KW-0812">Transmembrane</keyword>
<reference evidence="4" key="2">
    <citation type="submission" date="2021-03" db="EMBL/GenBank/DDBJ databases">
        <authorList>
            <person name="Jaffe A."/>
        </authorList>
    </citation>
    <scope>NUCLEOTIDE SEQUENCE</scope>
    <source>
        <strain evidence="4">RIFCSPLOWO2_01_FULL_58_19</strain>
    </source>
</reference>
<evidence type="ECO:0000256" key="1">
    <source>
        <dbReference type="SAM" id="Coils"/>
    </source>
</evidence>
<reference evidence="3" key="1">
    <citation type="journal article" date="2020" name="bioRxiv">
        <title>A rank-normalized archaeal taxonomy based on genome phylogeny resolves widespread incomplete and uneven classifications.</title>
        <authorList>
            <person name="Rinke C."/>
            <person name="Chuvochina M."/>
            <person name="Mussig A.J."/>
            <person name="Chaumeil P.-A."/>
            <person name="Waite D.W."/>
            <person name="Whitman W.B."/>
            <person name="Parks D.H."/>
            <person name="Hugenholtz P."/>
        </authorList>
    </citation>
    <scope>NUCLEOTIDE SEQUENCE</scope>
    <source>
        <strain evidence="3">UBA10219</strain>
    </source>
</reference>
<dbReference type="Proteomes" id="UP000564964">
    <property type="component" value="Unassembled WGS sequence"/>
</dbReference>
<proteinExistence type="predicted"/>
<organism evidence="3 5">
    <name type="scientific">Candidatus Iainarchaeum sp</name>
    <dbReference type="NCBI Taxonomy" id="3101447"/>
    <lineage>
        <taxon>Archaea</taxon>
        <taxon>Candidatus Iainarchaeota</taxon>
        <taxon>Candidatus Iainarchaeia</taxon>
        <taxon>Candidatus Iainarchaeales</taxon>
        <taxon>Candidatus Iainarchaeaceae</taxon>
        <taxon>Candidatus Iainarchaeum</taxon>
    </lineage>
</organism>
<dbReference type="EMBL" id="JAGVWE010000007">
    <property type="protein sequence ID" value="MBS3063709.1"/>
    <property type="molecule type" value="Genomic_DNA"/>
</dbReference>
<protein>
    <submittedName>
        <fullName evidence="3">Emp24/gp25L/p24 family protein</fullName>
    </submittedName>
</protein>
<reference evidence="4" key="3">
    <citation type="submission" date="2021-05" db="EMBL/GenBank/DDBJ databases">
        <title>Protein family content uncovers lineage relationships and bacterial pathway maintenance mechanisms in DPANN archaea.</title>
        <authorList>
            <person name="Castelle C.J."/>
            <person name="Meheust R."/>
            <person name="Jaffe A.L."/>
            <person name="Seitz K."/>
            <person name="Gong X."/>
            <person name="Baker B.J."/>
            <person name="Banfield J.F."/>
        </authorList>
    </citation>
    <scope>NUCLEOTIDE SEQUENCE</scope>
    <source>
        <strain evidence="4">RIFCSPLOWO2_01_FULL_58_19</strain>
    </source>
</reference>
<keyword evidence="2" id="KW-0472">Membrane</keyword>
<gene>
    <name evidence="3" type="ORF">HA252_03365</name>
    <name evidence="4" type="ORF">J4203_07645</name>
</gene>